<comment type="function">
    <text evidence="6">Repressor involved in the biosynthesis of the osmoprotectant glycine betaine. It represses transcription of the choline transporter BetT and the genes of BetAB involved in the synthesis of glycine betaine.</text>
</comment>
<keyword evidence="3 7" id="KW-0805">Transcription regulation</keyword>
<evidence type="ECO:0000256" key="2">
    <source>
        <dbReference type="ARBA" id="ARBA00022491"/>
    </source>
</evidence>
<evidence type="ECO:0000313" key="11">
    <source>
        <dbReference type="Proteomes" id="UP000183982"/>
    </source>
</evidence>
<evidence type="ECO:0000313" key="10">
    <source>
        <dbReference type="EMBL" id="SHK06013.1"/>
    </source>
</evidence>
<dbReference type="Pfam" id="PF13977">
    <property type="entry name" value="TetR_C_6"/>
    <property type="match status" value="1"/>
</dbReference>
<dbReference type="OrthoDB" id="7618612at2"/>
<keyword evidence="5 7" id="KW-0804">Transcription</keyword>
<evidence type="ECO:0000256" key="7">
    <source>
        <dbReference type="HAMAP-Rule" id="MF_00768"/>
    </source>
</evidence>
<keyword evidence="4 7" id="KW-0238">DNA-binding</keyword>
<evidence type="ECO:0000256" key="3">
    <source>
        <dbReference type="ARBA" id="ARBA00023015"/>
    </source>
</evidence>
<feature type="DNA-binding region" description="H-T-H motif" evidence="7 8">
    <location>
        <begin position="31"/>
        <end position="50"/>
    </location>
</feature>
<dbReference type="RefSeq" id="WP_073254522.1">
    <property type="nucleotide sequence ID" value="NZ_FQZQ01000018.1"/>
</dbReference>
<dbReference type="PROSITE" id="PS50977">
    <property type="entry name" value="HTH_TETR_2"/>
    <property type="match status" value="1"/>
</dbReference>
<comment type="pathway">
    <text evidence="1 7">Amine and polyamine biosynthesis; betaine biosynthesis via choline pathway [regulation].</text>
</comment>
<dbReference type="InterPro" id="IPR050109">
    <property type="entry name" value="HTH-type_TetR-like_transc_reg"/>
</dbReference>
<dbReference type="UniPathway" id="UPA00529"/>
<dbReference type="GO" id="GO:0003700">
    <property type="term" value="F:DNA-binding transcription factor activity"/>
    <property type="evidence" value="ECO:0007669"/>
    <property type="project" value="UniProtKB-UniRule"/>
</dbReference>
<dbReference type="AlphaFoldDB" id="A0A1M6PDI5"/>
<dbReference type="NCBIfam" id="NF001978">
    <property type="entry name" value="PRK00767.1"/>
    <property type="match status" value="1"/>
</dbReference>
<proteinExistence type="inferred from homology"/>
<comment type="function">
    <text evidence="7">Repressor involved in choline regulation of the bet genes.</text>
</comment>
<evidence type="ECO:0000256" key="4">
    <source>
        <dbReference type="ARBA" id="ARBA00023125"/>
    </source>
</evidence>
<dbReference type="SUPFAM" id="SSF48498">
    <property type="entry name" value="Tetracyclin repressor-like, C-terminal domain"/>
    <property type="match status" value="1"/>
</dbReference>
<evidence type="ECO:0000256" key="1">
    <source>
        <dbReference type="ARBA" id="ARBA00004719"/>
    </source>
</evidence>
<dbReference type="PANTHER" id="PTHR30055">
    <property type="entry name" value="HTH-TYPE TRANSCRIPTIONAL REGULATOR RUTR"/>
    <property type="match status" value="1"/>
</dbReference>
<dbReference type="Proteomes" id="UP000183982">
    <property type="component" value="Unassembled WGS sequence"/>
</dbReference>
<evidence type="ECO:0000256" key="8">
    <source>
        <dbReference type="PROSITE-ProRule" id="PRU00335"/>
    </source>
</evidence>
<dbReference type="EMBL" id="FQZQ01000018">
    <property type="protein sequence ID" value="SHK06013.1"/>
    <property type="molecule type" value="Genomic_DNA"/>
</dbReference>
<dbReference type="InterPro" id="IPR017757">
    <property type="entry name" value="Tscrpt_rep_BetI"/>
</dbReference>
<keyword evidence="11" id="KW-1185">Reference proteome</keyword>
<dbReference type="PANTHER" id="PTHR30055:SF234">
    <property type="entry name" value="HTH-TYPE TRANSCRIPTIONAL REGULATOR BETI"/>
    <property type="match status" value="1"/>
</dbReference>
<dbReference type="GO" id="GO:0000976">
    <property type="term" value="F:transcription cis-regulatory region binding"/>
    <property type="evidence" value="ECO:0007669"/>
    <property type="project" value="TreeGrafter"/>
</dbReference>
<reference evidence="11" key="1">
    <citation type="submission" date="2016-11" db="EMBL/GenBank/DDBJ databases">
        <authorList>
            <person name="Varghese N."/>
            <person name="Submissions S."/>
        </authorList>
    </citation>
    <scope>NUCLEOTIDE SEQUENCE [LARGE SCALE GENOMIC DNA]</scope>
    <source>
        <strain evidence="11">DSM 100564</strain>
    </source>
</reference>
<sequence>MPKVGMEPKRRAALVDAAIVEIGKAGSLDVTVAQIARRAGMSSGLAHHYFGGKEQMLLAAMRHILGVFTEQVRIGFLSAKTPRERLEALIRANFADHVFDRKKTSAWLSFYAMAQANEDAARLMQIYQRRLQSNLLFDLRHLVANPEAVAAALGALIDGAYLRAALAGQGPDPQAAETVLLTLDALIGDAK</sequence>
<evidence type="ECO:0000259" key="9">
    <source>
        <dbReference type="PROSITE" id="PS50977"/>
    </source>
</evidence>
<dbReference type="NCBIfam" id="TIGR03384">
    <property type="entry name" value="betaine_BetI"/>
    <property type="match status" value="1"/>
</dbReference>
<organism evidence="10 11">
    <name type="scientific">Shimia gijangensis</name>
    <dbReference type="NCBI Taxonomy" id="1470563"/>
    <lineage>
        <taxon>Bacteria</taxon>
        <taxon>Pseudomonadati</taxon>
        <taxon>Pseudomonadota</taxon>
        <taxon>Alphaproteobacteria</taxon>
        <taxon>Rhodobacterales</taxon>
        <taxon>Roseobacteraceae</taxon>
    </lineage>
</organism>
<feature type="domain" description="HTH tetR-type" evidence="9">
    <location>
        <begin position="8"/>
        <end position="68"/>
    </location>
</feature>
<accession>A0A1M6PDI5</accession>
<gene>
    <name evidence="7" type="primary">betI</name>
    <name evidence="10" type="ORF">SAMN05444000_11810</name>
</gene>
<keyword evidence="2 7" id="KW-0678">Repressor</keyword>
<dbReference type="GO" id="GO:0019285">
    <property type="term" value="P:glycine betaine biosynthetic process from choline"/>
    <property type="evidence" value="ECO:0007669"/>
    <property type="project" value="UniProtKB-UniRule"/>
</dbReference>
<evidence type="ECO:0000256" key="5">
    <source>
        <dbReference type="ARBA" id="ARBA00023163"/>
    </source>
</evidence>
<dbReference type="Gene3D" id="1.10.357.10">
    <property type="entry name" value="Tetracycline Repressor, domain 2"/>
    <property type="match status" value="1"/>
</dbReference>
<dbReference type="SUPFAM" id="SSF46689">
    <property type="entry name" value="Homeodomain-like"/>
    <property type="match status" value="1"/>
</dbReference>
<dbReference type="InterPro" id="IPR001647">
    <property type="entry name" value="HTH_TetR"/>
</dbReference>
<dbReference type="Pfam" id="PF00440">
    <property type="entry name" value="TetR_N"/>
    <property type="match status" value="1"/>
</dbReference>
<name>A0A1M6PDI5_9RHOB</name>
<dbReference type="InterPro" id="IPR009057">
    <property type="entry name" value="Homeodomain-like_sf"/>
</dbReference>
<dbReference type="STRING" id="1470563.SAMN05444000_11810"/>
<dbReference type="InterPro" id="IPR036271">
    <property type="entry name" value="Tet_transcr_reg_TetR-rel_C_sf"/>
</dbReference>
<dbReference type="HAMAP" id="MF_00768">
    <property type="entry name" value="HTH_type_BetI"/>
    <property type="match status" value="1"/>
</dbReference>
<protein>
    <recommendedName>
        <fullName evidence="7">HTH-type transcriptional regulator BetI</fullName>
    </recommendedName>
</protein>
<evidence type="ECO:0000256" key="6">
    <source>
        <dbReference type="ARBA" id="ARBA00024936"/>
    </source>
</evidence>
<dbReference type="GO" id="GO:0045892">
    <property type="term" value="P:negative regulation of DNA-templated transcription"/>
    <property type="evidence" value="ECO:0007669"/>
    <property type="project" value="UniProtKB-UniRule"/>
</dbReference>
<dbReference type="InterPro" id="IPR039538">
    <property type="entry name" value="BetI_C"/>
</dbReference>